<accession>A0A090WZU1</accession>
<protein>
    <submittedName>
        <fullName evidence="1">Uncharacterized protein</fullName>
    </submittedName>
</protein>
<name>A0A090WZU1_9FLAO</name>
<gene>
    <name evidence="1" type="ORF">JCM19274_362</name>
</gene>
<dbReference type="EMBL" id="BBNU01000018">
    <property type="protein sequence ID" value="GAL81803.1"/>
    <property type="molecule type" value="Genomic_DNA"/>
</dbReference>
<evidence type="ECO:0000313" key="2">
    <source>
        <dbReference type="Proteomes" id="UP000029643"/>
    </source>
</evidence>
<dbReference type="RefSeq" id="WP_042500212.1">
    <property type="nucleotide sequence ID" value="NZ_BBNU01000018.1"/>
</dbReference>
<evidence type="ECO:0000313" key="1">
    <source>
        <dbReference type="EMBL" id="GAL81803.1"/>
    </source>
</evidence>
<reference evidence="1 2" key="1">
    <citation type="journal article" date="2014" name="Genome Announc.">
        <title>Draft Genome Sequences of Marine Flavobacterium Algibacter lectus Strains SS8 and NR4.</title>
        <authorList>
            <person name="Takatani N."/>
            <person name="Nakanishi M."/>
            <person name="Meirelles P."/>
            <person name="Mino S."/>
            <person name="Suda W."/>
            <person name="Oshima K."/>
            <person name="Hattori M."/>
            <person name="Ohkuma M."/>
            <person name="Hosokawa M."/>
            <person name="Miyashita K."/>
            <person name="Thompson F.L."/>
            <person name="Niwa A."/>
            <person name="Sawabe T."/>
            <person name="Sawabe T."/>
        </authorList>
    </citation>
    <scope>NUCLEOTIDE SEQUENCE [LARGE SCALE GENOMIC DNA]</scope>
    <source>
        <strain evidence="2">JCM19274</strain>
    </source>
</reference>
<organism evidence="1 2">
    <name type="scientific">Algibacter lectus</name>
    <dbReference type="NCBI Taxonomy" id="221126"/>
    <lineage>
        <taxon>Bacteria</taxon>
        <taxon>Pseudomonadati</taxon>
        <taxon>Bacteroidota</taxon>
        <taxon>Flavobacteriia</taxon>
        <taxon>Flavobacteriales</taxon>
        <taxon>Flavobacteriaceae</taxon>
        <taxon>Algibacter</taxon>
    </lineage>
</organism>
<comment type="caution">
    <text evidence="1">The sequence shown here is derived from an EMBL/GenBank/DDBJ whole genome shotgun (WGS) entry which is preliminary data.</text>
</comment>
<dbReference type="AlphaFoldDB" id="A0A090WZU1"/>
<sequence length="96" mass="11618">MKKALYKLINKLGYRIEKKRPKEYFFPELKKYNITENFELLFNAKVFVKSLDKSYNNFALQSHKDGFLVSFLDFNIYVESVEEFLILEEVFCNQRL</sequence>
<dbReference type="Proteomes" id="UP000029643">
    <property type="component" value="Unassembled WGS sequence"/>
</dbReference>
<proteinExistence type="predicted"/>